<sequence>MQESDYSWRGHIGGIEELRQNGWTIFTVTIHKLIAEEFDINCQLMGQGDNQVLICKYPKNSSHTRQIHEEFIDSLELILKKIGPPLKARETWMSSVFFIYGKNPIYKGNRPTNEQFQNLESTPSSIAANTSSASIMN</sequence>
<dbReference type="AlphaFoldDB" id="A0AAV0WHK4"/>
<dbReference type="GO" id="GO:0004482">
    <property type="term" value="F:mRNA 5'-cap (guanine-N7-)-methyltransferase activity"/>
    <property type="evidence" value="ECO:0007669"/>
    <property type="project" value="InterPro"/>
</dbReference>
<accession>A0AAV0WHK4</accession>
<dbReference type="GO" id="GO:0005524">
    <property type="term" value="F:ATP binding"/>
    <property type="evidence" value="ECO:0007669"/>
    <property type="project" value="InterPro"/>
</dbReference>
<evidence type="ECO:0000313" key="2">
    <source>
        <dbReference type="EMBL" id="CAI6355153.1"/>
    </source>
</evidence>
<dbReference type="GO" id="GO:0003968">
    <property type="term" value="F:RNA-directed RNA polymerase activity"/>
    <property type="evidence" value="ECO:0007669"/>
    <property type="project" value="InterPro"/>
</dbReference>
<keyword evidence="3" id="KW-1185">Reference proteome</keyword>
<dbReference type="Pfam" id="PF00946">
    <property type="entry name" value="Mononeg_RNA_pol"/>
    <property type="match status" value="1"/>
</dbReference>
<protein>
    <recommendedName>
        <fullName evidence="1">RdRp catalytic domain-containing protein</fullName>
    </recommendedName>
</protein>
<proteinExistence type="predicted"/>
<reference evidence="2 3" key="1">
    <citation type="submission" date="2023-01" db="EMBL/GenBank/DDBJ databases">
        <authorList>
            <person name="Whitehead M."/>
        </authorList>
    </citation>
    <scope>NUCLEOTIDE SEQUENCE [LARGE SCALE GENOMIC DNA]</scope>
</reference>
<evidence type="ECO:0000313" key="3">
    <source>
        <dbReference type="Proteomes" id="UP001160148"/>
    </source>
</evidence>
<feature type="domain" description="RdRp catalytic" evidence="1">
    <location>
        <begin position="1"/>
        <end position="108"/>
    </location>
</feature>
<gene>
    <name evidence="2" type="ORF">MEUPH1_LOCUS11041</name>
</gene>
<dbReference type="EMBL" id="CARXXK010000002">
    <property type="protein sequence ID" value="CAI6355153.1"/>
    <property type="molecule type" value="Genomic_DNA"/>
</dbReference>
<organism evidence="2 3">
    <name type="scientific">Macrosiphum euphorbiae</name>
    <name type="common">potato aphid</name>
    <dbReference type="NCBI Taxonomy" id="13131"/>
    <lineage>
        <taxon>Eukaryota</taxon>
        <taxon>Metazoa</taxon>
        <taxon>Ecdysozoa</taxon>
        <taxon>Arthropoda</taxon>
        <taxon>Hexapoda</taxon>
        <taxon>Insecta</taxon>
        <taxon>Pterygota</taxon>
        <taxon>Neoptera</taxon>
        <taxon>Paraneoptera</taxon>
        <taxon>Hemiptera</taxon>
        <taxon>Sternorrhyncha</taxon>
        <taxon>Aphidomorpha</taxon>
        <taxon>Aphidoidea</taxon>
        <taxon>Aphididae</taxon>
        <taxon>Macrosiphini</taxon>
        <taxon>Macrosiphum</taxon>
    </lineage>
</organism>
<dbReference type="InterPro" id="IPR014023">
    <property type="entry name" value="Mononeg_RNA_pol_cat"/>
</dbReference>
<dbReference type="Proteomes" id="UP001160148">
    <property type="component" value="Unassembled WGS sequence"/>
</dbReference>
<evidence type="ECO:0000259" key="1">
    <source>
        <dbReference type="PROSITE" id="PS50526"/>
    </source>
</evidence>
<name>A0AAV0WHK4_9HEMI</name>
<comment type="caution">
    <text evidence="2">The sequence shown here is derived from an EMBL/GenBank/DDBJ whole genome shotgun (WGS) entry which is preliminary data.</text>
</comment>
<dbReference type="PROSITE" id="PS50526">
    <property type="entry name" value="RDRP_SSRNA_NEG_NONSEG"/>
    <property type="match status" value="1"/>
</dbReference>